<dbReference type="InterPro" id="IPR050483">
    <property type="entry name" value="CoA-transferase_III_domain"/>
</dbReference>
<organism evidence="2 3">
    <name type="scientific">Paractinoplanes lichenicola</name>
    <dbReference type="NCBI Taxonomy" id="2802976"/>
    <lineage>
        <taxon>Bacteria</taxon>
        <taxon>Bacillati</taxon>
        <taxon>Actinomycetota</taxon>
        <taxon>Actinomycetes</taxon>
        <taxon>Micromonosporales</taxon>
        <taxon>Micromonosporaceae</taxon>
        <taxon>Paractinoplanes</taxon>
    </lineage>
</organism>
<name>A0ABS1VML9_9ACTN</name>
<dbReference type="RefSeq" id="WP_202992493.1">
    <property type="nucleotide sequence ID" value="NZ_JAENHO010000004.1"/>
</dbReference>
<evidence type="ECO:0000313" key="3">
    <source>
        <dbReference type="Proteomes" id="UP000598996"/>
    </source>
</evidence>
<dbReference type="GO" id="GO:0016740">
    <property type="term" value="F:transferase activity"/>
    <property type="evidence" value="ECO:0007669"/>
    <property type="project" value="UniProtKB-KW"/>
</dbReference>
<dbReference type="InterPro" id="IPR044855">
    <property type="entry name" value="CoA-Trfase_III_dom3_sf"/>
</dbReference>
<proteinExistence type="predicted"/>
<evidence type="ECO:0000313" key="2">
    <source>
        <dbReference type="EMBL" id="MBL7255971.1"/>
    </source>
</evidence>
<reference evidence="2 3" key="1">
    <citation type="submission" date="2021-01" db="EMBL/GenBank/DDBJ databases">
        <title>Actinoplanes sp. nov. LDG1-01 isolated from lichen.</title>
        <authorList>
            <person name="Saeng-In P."/>
            <person name="Phongsopitanun W."/>
            <person name="Kanchanasin P."/>
            <person name="Yuki M."/>
            <person name="Kudo T."/>
            <person name="Ohkuma M."/>
            <person name="Tanasupawat S."/>
        </authorList>
    </citation>
    <scope>NUCLEOTIDE SEQUENCE [LARGE SCALE GENOMIC DNA]</scope>
    <source>
        <strain evidence="2 3">LDG1-01</strain>
    </source>
</reference>
<comment type="caution">
    <text evidence="2">The sequence shown here is derived from an EMBL/GenBank/DDBJ whole genome shotgun (WGS) entry which is preliminary data.</text>
</comment>
<dbReference type="SUPFAM" id="SSF89796">
    <property type="entry name" value="CoA-transferase family III (CaiB/BaiF)"/>
    <property type="match status" value="2"/>
</dbReference>
<protein>
    <submittedName>
        <fullName evidence="2">CoA transferase</fullName>
    </submittedName>
</protein>
<accession>A0ABS1VML9</accession>
<dbReference type="InterPro" id="IPR003673">
    <property type="entry name" value="CoA-Trfase_fam_III"/>
</dbReference>
<dbReference type="Gene3D" id="3.30.1540.10">
    <property type="entry name" value="formyl-coa transferase, domain 3"/>
    <property type="match status" value="2"/>
</dbReference>
<keyword evidence="3" id="KW-1185">Reference proteome</keyword>
<dbReference type="Gene3D" id="3.40.50.10540">
    <property type="entry name" value="Crotonobetainyl-coa:carnitine coa-transferase, domain 1"/>
    <property type="match status" value="2"/>
</dbReference>
<dbReference type="InterPro" id="IPR023606">
    <property type="entry name" value="CoA-Trfase_III_dom_1_sf"/>
</dbReference>
<dbReference type="Pfam" id="PF02515">
    <property type="entry name" value="CoA_transf_3"/>
    <property type="match status" value="2"/>
</dbReference>
<dbReference type="PANTHER" id="PTHR48207">
    <property type="entry name" value="SUCCINATE--HYDROXYMETHYLGLUTARATE COA-TRANSFERASE"/>
    <property type="match status" value="1"/>
</dbReference>
<evidence type="ECO:0000256" key="1">
    <source>
        <dbReference type="ARBA" id="ARBA00022679"/>
    </source>
</evidence>
<dbReference type="PANTHER" id="PTHR48207:SF3">
    <property type="entry name" value="SUCCINATE--HYDROXYMETHYLGLUTARATE COA-TRANSFERASE"/>
    <property type="match status" value="1"/>
</dbReference>
<gene>
    <name evidence="2" type="ORF">JKJ07_16860</name>
</gene>
<keyword evidence="1 2" id="KW-0808">Transferase</keyword>
<dbReference type="Proteomes" id="UP000598996">
    <property type="component" value="Unassembled WGS sequence"/>
</dbReference>
<sequence>MAFLSGYRILDLTDERGLLAGRILAELGADVVQVEPSTGSTARRRGRGFLWSAYAAGKRGITADLDTTEGQDLVRALAATADVVIESDGPSVQGPRGLDHPDLAAINPRLVYVSITAFGRTGPKAGYHASDLTVWAAGGPLDEHRDGDRPPLRVSLPQAFRHAATDAAAGAQLALLARHHTGRGQLVDVSTQAVLGAATLGHVLAHAVGDHPRDMSAGHTLEVKRVDQSGSGAATDPALKKWPCRDGLIEFHIGIGPASGGFTNAFLRWMADEGAPVERFAALDFRTVPAMIQAGEFSDDDVLELRAAIAAFLGAKTKDEVLEAAMQRRLLCVPIFDTTDVRNSRQLRAREFFRTVGEHTLPGPFAQVSTDAFAEPRPAPRIGEHTAEVTAEWLDPAAPGPAASQQPRRPLEGLRVLDFSWVVAGPVIGRALADFGATVVRVESSVRIETARFMQPFQGGVVSPENSALYSTWNAGKLGMTLDLQSEQGQQIARDLAGWADVVVESFSPGLMARWGLDYATLSADNPDLIMLSTSINGQTGPLSKLAGYGNIGAALSGFQAAVGWPDRGPFGPFGPYTDYLGPRFGICTVLGALEHRRRTGQGSYIDLSQVEAGVWLQAPEIAENAATGTVIARMGNADREHAPHGVYPGRTDPDTGADRFVAVAVTTDDQWQALTGVLGRADLRDDDSLRTAPGRLARRDELDAAIAAWTSTRTVEDAESELQAAGVPAHRSAASRDFCLDPQLIHRGHLVEVAHPLHGTTTVEGPRYLLSDTPGRVDRAAPTFGQHNEQILRDLLGYDQKAIDAIVDAKILK</sequence>
<dbReference type="EMBL" id="JAENHO010000004">
    <property type="protein sequence ID" value="MBL7255971.1"/>
    <property type="molecule type" value="Genomic_DNA"/>
</dbReference>